<name>A0A2P4EWN4_9GAMM</name>
<evidence type="ECO:0000313" key="1">
    <source>
        <dbReference type="EMBL" id="POB04381.1"/>
    </source>
</evidence>
<organism evidence="1 2">
    <name type="scientific">Halopseudomonas oceani</name>
    <dbReference type="NCBI Taxonomy" id="1708783"/>
    <lineage>
        <taxon>Bacteria</taxon>
        <taxon>Pseudomonadati</taxon>
        <taxon>Pseudomonadota</taxon>
        <taxon>Gammaproteobacteria</taxon>
        <taxon>Pseudomonadales</taxon>
        <taxon>Pseudomonadaceae</taxon>
        <taxon>Halopseudomonas</taxon>
    </lineage>
</organism>
<evidence type="ECO:0008006" key="3">
    <source>
        <dbReference type="Google" id="ProtNLM"/>
    </source>
</evidence>
<sequence length="91" mass="10313">MRCQPWFRQIDDAATLRVTHKPQGVFTVQALEEANLACPHCGEPITLLLDLSGGAQSYTEDCQVCCQPIHVSVWIDEQGDDYHVDLRREQD</sequence>
<evidence type="ECO:0000313" key="2">
    <source>
        <dbReference type="Proteomes" id="UP000243451"/>
    </source>
</evidence>
<dbReference type="AlphaFoldDB" id="A0A2P4EWN4"/>
<gene>
    <name evidence="1" type="ORF">C1949_08165</name>
</gene>
<dbReference type="InterPro" id="IPR025990">
    <property type="entry name" value="zinc_ribbon_bacterial"/>
</dbReference>
<comment type="caution">
    <text evidence="1">The sequence shown here is derived from an EMBL/GenBank/DDBJ whole genome shotgun (WGS) entry which is preliminary data.</text>
</comment>
<dbReference type="EMBL" id="PPSK01000005">
    <property type="protein sequence ID" value="POB04381.1"/>
    <property type="molecule type" value="Genomic_DNA"/>
</dbReference>
<keyword evidence="2" id="KW-1185">Reference proteome</keyword>
<dbReference type="Proteomes" id="UP000243451">
    <property type="component" value="Unassembled WGS sequence"/>
</dbReference>
<dbReference type="OrthoDB" id="9814566at2"/>
<proteinExistence type="predicted"/>
<protein>
    <recommendedName>
        <fullName evidence="3">CPXCG motif-containing cysteine-rich protein</fullName>
    </recommendedName>
</protein>
<reference evidence="1 2" key="1">
    <citation type="submission" date="2018-01" db="EMBL/GenBank/DDBJ databases">
        <title>Draft genome of the type strain Pseudomonas oceani DSM 100277 isolated from the deep water in Okinawa trough, northwestern Pacific Ocean.</title>
        <authorList>
            <person name="Gomila M."/>
            <person name="Mulet M."/>
            <person name="Garcia-Valdes E."/>
            <person name="Lalucat J."/>
        </authorList>
    </citation>
    <scope>NUCLEOTIDE SEQUENCE [LARGE SCALE GENOMIC DNA]</scope>
    <source>
        <strain evidence="1 2">DSM 100277</strain>
    </source>
</reference>
<accession>A0A2P4EWN4</accession>
<dbReference type="Pfam" id="PF14255">
    <property type="entry name" value="Zn_ribbon_21"/>
    <property type="match status" value="1"/>
</dbReference>